<gene>
    <name evidence="2" type="ORF">GALL_257630</name>
</gene>
<dbReference type="EMBL" id="MLJW01000235">
    <property type="protein sequence ID" value="OIQ92329.1"/>
    <property type="molecule type" value="Genomic_DNA"/>
</dbReference>
<keyword evidence="1" id="KW-0812">Transmembrane</keyword>
<dbReference type="AlphaFoldDB" id="A0A1J5R8Z2"/>
<protein>
    <submittedName>
        <fullName evidence="2">Uncharacterized protein</fullName>
    </submittedName>
</protein>
<feature type="transmembrane region" description="Helical" evidence="1">
    <location>
        <begin position="67"/>
        <end position="84"/>
    </location>
</feature>
<accession>A0A1J5R8Z2</accession>
<proteinExistence type="predicted"/>
<feature type="transmembrane region" description="Helical" evidence="1">
    <location>
        <begin position="35"/>
        <end position="55"/>
    </location>
</feature>
<comment type="caution">
    <text evidence="2">The sequence shown here is derived from an EMBL/GenBank/DDBJ whole genome shotgun (WGS) entry which is preliminary data.</text>
</comment>
<organism evidence="2">
    <name type="scientific">mine drainage metagenome</name>
    <dbReference type="NCBI Taxonomy" id="410659"/>
    <lineage>
        <taxon>unclassified sequences</taxon>
        <taxon>metagenomes</taxon>
        <taxon>ecological metagenomes</taxon>
    </lineage>
</organism>
<feature type="transmembrane region" description="Helical" evidence="1">
    <location>
        <begin position="90"/>
        <end position="114"/>
    </location>
</feature>
<feature type="transmembrane region" description="Helical" evidence="1">
    <location>
        <begin position="135"/>
        <end position="159"/>
    </location>
</feature>
<feature type="transmembrane region" description="Helical" evidence="1">
    <location>
        <begin position="171"/>
        <end position="191"/>
    </location>
</feature>
<feature type="transmembrane region" description="Helical" evidence="1">
    <location>
        <begin position="235"/>
        <end position="256"/>
    </location>
</feature>
<keyword evidence="1" id="KW-1133">Transmembrane helix</keyword>
<reference evidence="2" key="1">
    <citation type="submission" date="2016-10" db="EMBL/GenBank/DDBJ databases">
        <title>Sequence of Gallionella enrichment culture.</title>
        <authorList>
            <person name="Poehlein A."/>
            <person name="Muehling M."/>
            <person name="Daniel R."/>
        </authorList>
    </citation>
    <scope>NUCLEOTIDE SEQUENCE</scope>
</reference>
<evidence type="ECO:0000313" key="2">
    <source>
        <dbReference type="EMBL" id="OIQ92329.1"/>
    </source>
</evidence>
<feature type="transmembrane region" description="Helical" evidence="1">
    <location>
        <begin position="203"/>
        <end position="229"/>
    </location>
</feature>
<evidence type="ECO:0000256" key="1">
    <source>
        <dbReference type="SAM" id="Phobius"/>
    </source>
</evidence>
<sequence>MIQRLILSFALGALSLFVFLLGAEPFDEPGPTPAIAYVSGGFVVLVYSLFAQFWVAPRGKPGLRGKVATLVAMMVAVVGWIPLIERGQQTVLAVLIGACAVGGTVGAALAGRAGCHAAEPAAADRRDTQRRRIRIASGLAYGVAAVLLVVVIPLAQLLAAEAYPPKASLSLPFVICAALHVVVATMLVVSLRRLPERGPTVDHLVVASVFAFVLGTAILGAAAACWSFASVMGSALPVTLLACVLGDAAATVMLFASALGADADAPAGSGVEPNHGR</sequence>
<name>A0A1J5R8Z2_9ZZZZ</name>
<keyword evidence="1" id="KW-0472">Membrane</keyword>